<gene>
    <name evidence="1" type="ORF">ZNDK_1160</name>
</gene>
<reference evidence="1 2" key="1">
    <citation type="journal article" date="2020" name="ISME J.">
        <title>Parallel Reductive Genome Evolution in Desulfovibrio Ectosymbionts Independently Acquired by Trichonympha Protists in the Termite Gut.</title>
        <authorList>
            <person name="Takeuchi M."/>
            <person name="Kuwahara H."/>
            <person name="Murakami T."/>
            <person name="Takahashi K."/>
            <person name="Kajitani R."/>
            <person name="Toyoda A."/>
            <person name="Itoh T."/>
            <person name="Ohkuma M."/>
            <person name="Hongoh Y."/>
        </authorList>
    </citation>
    <scope>NUCLEOTIDE SEQUENCE [LARGE SCALE GENOMIC DNA]</scope>
    <source>
        <strain evidence="1">ZnDsv-02</strain>
    </source>
</reference>
<protein>
    <recommendedName>
        <fullName evidence="3">DUF721 domain-containing protein</fullName>
    </recommendedName>
</protein>
<dbReference type="Pfam" id="PF05258">
    <property type="entry name" value="DciA"/>
    <property type="match status" value="1"/>
</dbReference>
<organism evidence="1 2">
    <name type="scientific">Candidatus Desulfovibrio kirbyi</name>
    <dbReference type="NCBI Taxonomy" id="2696086"/>
    <lineage>
        <taxon>Bacteria</taxon>
        <taxon>Pseudomonadati</taxon>
        <taxon>Thermodesulfobacteriota</taxon>
        <taxon>Desulfovibrionia</taxon>
        <taxon>Desulfovibrionales</taxon>
        <taxon>Desulfovibrionaceae</taxon>
        <taxon>Desulfovibrio</taxon>
    </lineage>
</organism>
<dbReference type="InterPro" id="IPR007922">
    <property type="entry name" value="DciA-like"/>
</dbReference>
<accession>A0A6L2R787</accession>
<evidence type="ECO:0000313" key="2">
    <source>
        <dbReference type="Proteomes" id="UP000505077"/>
    </source>
</evidence>
<dbReference type="Proteomes" id="UP000505077">
    <property type="component" value="Unassembled WGS sequence"/>
</dbReference>
<evidence type="ECO:0000313" key="1">
    <source>
        <dbReference type="EMBL" id="GFH63389.1"/>
    </source>
</evidence>
<dbReference type="AlphaFoldDB" id="A0A6L2R787"/>
<comment type="caution">
    <text evidence="1">The sequence shown here is derived from an EMBL/GenBank/DDBJ whole genome shotgun (WGS) entry which is preliminary data.</text>
</comment>
<dbReference type="EMBL" id="BLLL01000014">
    <property type="protein sequence ID" value="GFH63389.1"/>
    <property type="molecule type" value="Genomic_DNA"/>
</dbReference>
<name>A0A6L2R787_9BACT</name>
<evidence type="ECO:0008006" key="3">
    <source>
        <dbReference type="Google" id="ProtNLM"/>
    </source>
</evidence>
<sequence length="184" mass="20294">MQYAKPSRHRRRFETRAYTAGASNAADILANVLQALGLTPEKERLAQLWNNWAMVLGPEFGPLALPLGRRRDALLVAAEDAMSAQELHLQSAELLERVNAFMETSCFRKISVSLLLGEKTLCAHNESGRQTAEQINARTDAQRPVVKGIFLNSMDPASPVTRCYARFAKKAVPINGKGCSSKKI</sequence>
<proteinExistence type="predicted"/>